<gene>
    <name evidence="2" type="ORF">LVJ94_18940</name>
</gene>
<evidence type="ECO:0000313" key="3">
    <source>
        <dbReference type="Proteomes" id="UP001374803"/>
    </source>
</evidence>
<dbReference type="Proteomes" id="UP001374803">
    <property type="component" value="Chromosome"/>
</dbReference>
<dbReference type="EMBL" id="CP089983">
    <property type="protein sequence ID" value="WXB09299.1"/>
    <property type="molecule type" value="Genomic_DNA"/>
</dbReference>
<sequence>MSVPTFEEIIREAHRLLGETEEVLRRAWRGEGPTETQIETLDDVRGQIAVTKSALARMARGATHDMRELLDAPPDSLQRPIAPIAKAPDTRESALPPARRARRRASR</sequence>
<keyword evidence="3" id="KW-1185">Reference proteome</keyword>
<accession>A0ABZ2LIC5</accession>
<evidence type="ECO:0000256" key="1">
    <source>
        <dbReference type="SAM" id="MobiDB-lite"/>
    </source>
</evidence>
<reference evidence="2" key="1">
    <citation type="submission" date="2021-12" db="EMBL/GenBank/DDBJ databases">
        <title>Discovery of the Pendulisporaceae a myxobacterial family with distinct sporulation behavior and unique specialized metabolism.</title>
        <authorList>
            <person name="Garcia R."/>
            <person name="Popoff A."/>
            <person name="Bader C.D."/>
            <person name="Loehr J."/>
            <person name="Walesch S."/>
            <person name="Walt C."/>
            <person name="Boldt J."/>
            <person name="Bunk B."/>
            <person name="Haeckl F.J.F.P.J."/>
            <person name="Gunesch A.P."/>
            <person name="Birkelbach J."/>
            <person name="Nuebel U."/>
            <person name="Pietschmann T."/>
            <person name="Bach T."/>
            <person name="Mueller R."/>
        </authorList>
    </citation>
    <scope>NUCLEOTIDE SEQUENCE</scope>
    <source>
        <strain evidence="2">MSr11367</strain>
    </source>
</reference>
<proteinExistence type="predicted"/>
<name>A0ABZ2LIC5_9BACT</name>
<evidence type="ECO:0000313" key="2">
    <source>
        <dbReference type="EMBL" id="WXB09299.1"/>
    </source>
</evidence>
<organism evidence="2 3">
    <name type="scientific">Pendulispora rubella</name>
    <dbReference type="NCBI Taxonomy" id="2741070"/>
    <lineage>
        <taxon>Bacteria</taxon>
        <taxon>Pseudomonadati</taxon>
        <taxon>Myxococcota</taxon>
        <taxon>Myxococcia</taxon>
        <taxon>Myxococcales</taxon>
        <taxon>Sorangiineae</taxon>
        <taxon>Pendulisporaceae</taxon>
        <taxon>Pendulispora</taxon>
    </lineage>
</organism>
<feature type="region of interest" description="Disordered" evidence="1">
    <location>
        <begin position="70"/>
        <end position="107"/>
    </location>
</feature>
<dbReference type="RefSeq" id="WP_394838969.1">
    <property type="nucleotide sequence ID" value="NZ_CP089929.1"/>
</dbReference>
<protein>
    <submittedName>
        <fullName evidence="2">Uncharacterized protein</fullName>
    </submittedName>
</protein>